<protein>
    <submittedName>
        <fullName evidence="2">Uncharacterized protein</fullName>
    </submittedName>
</protein>
<dbReference type="Proteomes" id="UP000078428">
    <property type="component" value="Unassembled WGS sequence"/>
</dbReference>
<organism evidence="2 3">
    <name type="scientific">Paramagnetospirillum marisnigri</name>
    <dbReference type="NCBI Taxonomy" id="1285242"/>
    <lineage>
        <taxon>Bacteria</taxon>
        <taxon>Pseudomonadati</taxon>
        <taxon>Pseudomonadota</taxon>
        <taxon>Alphaproteobacteria</taxon>
        <taxon>Rhodospirillales</taxon>
        <taxon>Magnetospirillaceae</taxon>
        <taxon>Paramagnetospirillum</taxon>
    </lineage>
</organism>
<dbReference type="RefSeq" id="WP_068492859.1">
    <property type="nucleotide sequence ID" value="NZ_LWQT01000055.1"/>
</dbReference>
<evidence type="ECO:0000313" key="2">
    <source>
        <dbReference type="EMBL" id="OAN50360.1"/>
    </source>
</evidence>
<dbReference type="EMBL" id="LWQT01000055">
    <property type="protein sequence ID" value="OAN50360.1"/>
    <property type="molecule type" value="Genomic_DNA"/>
</dbReference>
<gene>
    <name evidence="2" type="ORF">A6A04_01800</name>
</gene>
<evidence type="ECO:0000256" key="1">
    <source>
        <dbReference type="SAM" id="MobiDB-lite"/>
    </source>
</evidence>
<name>A0A178MNK5_9PROT</name>
<proteinExistence type="predicted"/>
<comment type="caution">
    <text evidence="2">The sequence shown here is derived from an EMBL/GenBank/DDBJ whole genome shotgun (WGS) entry which is preliminary data.</text>
</comment>
<keyword evidence="3" id="KW-1185">Reference proteome</keyword>
<dbReference type="AlphaFoldDB" id="A0A178MNK5"/>
<feature type="region of interest" description="Disordered" evidence="1">
    <location>
        <begin position="1"/>
        <end position="33"/>
    </location>
</feature>
<sequence length="68" mass="6932">MGGFFTPDPPPPSPPPPPVIVTDPEAEAAQARQDAIARNRRGLAGTIATSETGLLQPSQGVGKSLLGE</sequence>
<feature type="compositionally biased region" description="Pro residues" evidence="1">
    <location>
        <begin position="7"/>
        <end position="19"/>
    </location>
</feature>
<dbReference type="STRING" id="1285242.A6A04_01800"/>
<feature type="compositionally biased region" description="Polar residues" evidence="1">
    <location>
        <begin position="48"/>
        <end position="61"/>
    </location>
</feature>
<evidence type="ECO:0000313" key="3">
    <source>
        <dbReference type="Proteomes" id="UP000078428"/>
    </source>
</evidence>
<feature type="region of interest" description="Disordered" evidence="1">
    <location>
        <begin position="48"/>
        <end position="68"/>
    </location>
</feature>
<accession>A0A178MNK5</accession>
<reference evidence="2 3" key="1">
    <citation type="submission" date="2016-04" db="EMBL/GenBank/DDBJ databases">
        <title>Draft genome sequence of freshwater magnetotactic bacteria Magnetospirillum marisnigri SP-1 and Magnetospirillum moscoviense BB-1.</title>
        <authorList>
            <person name="Koziaeva V."/>
            <person name="Dziuba M.V."/>
            <person name="Ivanov T.M."/>
            <person name="Kuznetsov B."/>
            <person name="Grouzdev D.S."/>
        </authorList>
    </citation>
    <scope>NUCLEOTIDE SEQUENCE [LARGE SCALE GENOMIC DNA]</scope>
    <source>
        <strain evidence="2 3">SP-1</strain>
    </source>
</reference>